<dbReference type="Pfam" id="PF21736">
    <property type="entry name" value="REC102"/>
    <property type="match status" value="1"/>
</dbReference>
<evidence type="ECO:0000313" key="1">
    <source>
        <dbReference type="EMBL" id="CCA36445.1"/>
    </source>
</evidence>
<reference key="2">
    <citation type="submission" date="2011-04" db="EMBL/GenBank/DDBJ databases">
        <title>High-quality genome sequence of Pichia pastoris CBS 7435.</title>
        <authorList>
            <person name="Kueberl A."/>
            <person name="Schneider J."/>
            <person name="Thallinger G.G."/>
            <person name="Anderl I."/>
            <person name="Wibberg D."/>
            <person name="Hajek T."/>
            <person name="Jaenicke S."/>
            <person name="Brinkrolf K."/>
            <person name="Goesmann A."/>
            <person name="Szczepanowski R."/>
            <person name="Puehler A."/>
            <person name="Schwab H."/>
            <person name="Glieder A."/>
            <person name="Pichler H."/>
        </authorList>
    </citation>
    <scope>NUCLEOTIDE SEQUENCE</scope>
    <source>
        <strain>CBS 7435</strain>
    </source>
</reference>
<dbReference type="Proteomes" id="UP000006853">
    <property type="component" value="Chromosome 1"/>
</dbReference>
<name>F2QNL2_KOMPC</name>
<keyword evidence="2" id="KW-1185">Reference proteome</keyword>
<reference evidence="1 2" key="3">
    <citation type="journal article" date="2016" name="FEMS Yeast Res.">
        <title>Curation of the genome annotation of Pichia pastoris (Komagataella phaffii) CBS7435 from gene level to protein function.</title>
        <authorList>
            <person name="Valli M."/>
            <person name="Tatto N.E."/>
            <person name="Peymann A."/>
            <person name="Gruber C."/>
            <person name="Landes N."/>
            <person name="Ekker H."/>
            <person name="Thallinger G.G."/>
            <person name="Mattanovich D."/>
            <person name="Gasser B."/>
            <person name="Graf A.B."/>
        </authorList>
    </citation>
    <scope>GENOME REANNOTATION</scope>
    <source>
        <strain evidence="1 2">ATCC 76273 / CBS 7435 / CECT 11047 / NRRL Y-11430 / Wegner 21-1</strain>
    </source>
</reference>
<proteinExistence type="predicted"/>
<protein>
    <submittedName>
        <fullName evidence="1">Uncharacterized protein</fullName>
    </submittedName>
</protein>
<dbReference type="HOGENOM" id="CLU_1156768_0_0_1"/>
<organism evidence="1 2">
    <name type="scientific">Komagataella phaffii (strain ATCC 76273 / CBS 7435 / CECT 11047 / NRRL Y-11430 / Wegner 21-1)</name>
    <name type="common">Yeast</name>
    <name type="synonym">Pichia pastoris</name>
    <dbReference type="NCBI Taxonomy" id="981350"/>
    <lineage>
        <taxon>Eukaryota</taxon>
        <taxon>Fungi</taxon>
        <taxon>Dikarya</taxon>
        <taxon>Ascomycota</taxon>
        <taxon>Saccharomycotina</taxon>
        <taxon>Pichiomycetes</taxon>
        <taxon>Pichiales</taxon>
        <taxon>Pichiaceae</taxon>
        <taxon>Komagataella</taxon>
    </lineage>
</organism>
<dbReference type="AlphaFoldDB" id="F2QNL2"/>
<gene>
    <name evidence="1" type="ordered locus">PP7435_Chr1-0284</name>
</gene>
<accession>F2QNL2</accession>
<dbReference type="EMBL" id="FR839628">
    <property type="protein sequence ID" value="CCA36445.1"/>
    <property type="molecule type" value="Genomic_DNA"/>
</dbReference>
<reference evidence="1 2" key="1">
    <citation type="journal article" date="2011" name="J. Biotechnol.">
        <title>High-quality genome sequence of Pichia pastoris CBS7435.</title>
        <authorList>
            <person name="Kuberl A."/>
            <person name="Schneider J."/>
            <person name="Thallinger G.G."/>
            <person name="Anderl I."/>
            <person name="Wibberg D."/>
            <person name="Hajek T."/>
            <person name="Jaenicke S."/>
            <person name="Brinkrolf K."/>
            <person name="Goesmann A."/>
            <person name="Szczepanowski R."/>
            <person name="Puhler A."/>
            <person name="Schwab H."/>
            <person name="Glieder A."/>
            <person name="Pichler H."/>
        </authorList>
    </citation>
    <scope>NUCLEOTIDE SEQUENCE [LARGE SCALE GENOMIC DNA]</scope>
    <source>
        <strain evidence="2">ATCC 76273 / CBS 7435 / CECT 11047 / NRRL Y-11430 / Wegner 21-1</strain>
    </source>
</reference>
<sequence>MANKIHYKYEDIILSAGFTRKLVSAKSNSPADTVIFPMFPSFLITVDLILNHSRVTRKVNQRICSKLSESFSKGSFWKQINLDMVPYYSETDHTLVVQCYCRSFNEKLTEKFRTQLQHSAILKNCIDELQELNFSLELISTRPILYEELVEHLNFLMTSNMFQLETTVPIVFSFYGIDSFLETIKYWETLCDALSTTSTRSLMSLNMIKLLNNNMIQSENFTTHFFKENRHFYNFASFFA</sequence>
<dbReference type="InterPro" id="IPR048920">
    <property type="entry name" value="REC102"/>
</dbReference>
<evidence type="ECO:0000313" key="2">
    <source>
        <dbReference type="Proteomes" id="UP000006853"/>
    </source>
</evidence>